<evidence type="ECO:0000256" key="2">
    <source>
        <dbReference type="ARBA" id="ARBA00007708"/>
    </source>
</evidence>
<dbReference type="Gene3D" id="1.25.40.90">
    <property type="match status" value="1"/>
</dbReference>
<dbReference type="PROSITE" id="PS50909">
    <property type="entry name" value="GAT"/>
    <property type="match status" value="1"/>
</dbReference>
<feature type="domain" description="VHS" evidence="7">
    <location>
        <begin position="9"/>
        <end position="187"/>
    </location>
</feature>
<reference evidence="9 10" key="1">
    <citation type="submission" date="2020-08" db="EMBL/GenBank/DDBJ databases">
        <title>Plant Genome Project.</title>
        <authorList>
            <person name="Zhang R.-G."/>
        </authorList>
    </citation>
    <scope>NUCLEOTIDE SEQUENCE [LARGE SCALE GENOMIC DNA]</scope>
    <source>
        <tissue evidence="9">Rhizome</tissue>
    </source>
</reference>
<keyword evidence="4" id="KW-0653">Protein transport</keyword>
<gene>
    <name evidence="9" type="ORF">ZIOFF_003427</name>
</gene>
<feature type="region of interest" description="Disordered" evidence="6">
    <location>
        <begin position="336"/>
        <end position="358"/>
    </location>
</feature>
<dbReference type="GO" id="GO:0005737">
    <property type="term" value="C:cytoplasm"/>
    <property type="evidence" value="ECO:0007669"/>
    <property type="project" value="UniProtKB-ARBA"/>
</dbReference>
<dbReference type="GO" id="GO:0016020">
    <property type="term" value="C:membrane"/>
    <property type="evidence" value="ECO:0007669"/>
    <property type="project" value="UniProtKB-SubCell"/>
</dbReference>
<dbReference type="InterPro" id="IPR008942">
    <property type="entry name" value="ENTH_VHS"/>
</dbReference>
<protein>
    <submittedName>
        <fullName evidence="9">Uncharacterized protein</fullName>
    </submittedName>
</protein>
<evidence type="ECO:0000256" key="4">
    <source>
        <dbReference type="ARBA" id="ARBA00022927"/>
    </source>
</evidence>
<dbReference type="GO" id="GO:0043328">
    <property type="term" value="P:protein transport to vacuole involved in ubiquitin-dependent protein catabolic process via the multivesicular body sorting pathway"/>
    <property type="evidence" value="ECO:0007669"/>
    <property type="project" value="InterPro"/>
</dbReference>
<dbReference type="SUPFAM" id="SSF48464">
    <property type="entry name" value="ENTH/VHS domain"/>
    <property type="match status" value="1"/>
</dbReference>
<keyword evidence="5" id="KW-0472">Membrane</keyword>
<feature type="domain" description="GAT" evidence="8">
    <location>
        <begin position="227"/>
        <end position="315"/>
    </location>
</feature>
<dbReference type="SUPFAM" id="SSF89009">
    <property type="entry name" value="GAT-like domain"/>
    <property type="match status" value="1"/>
</dbReference>
<dbReference type="Pfam" id="PF00790">
    <property type="entry name" value="VHS"/>
    <property type="match status" value="1"/>
</dbReference>
<keyword evidence="10" id="KW-1185">Reference proteome</keyword>
<dbReference type="GO" id="GO:0043130">
    <property type="term" value="F:ubiquitin binding"/>
    <property type="evidence" value="ECO:0007669"/>
    <property type="project" value="InterPro"/>
</dbReference>
<evidence type="ECO:0000259" key="8">
    <source>
        <dbReference type="PROSITE" id="PS50909"/>
    </source>
</evidence>
<evidence type="ECO:0000256" key="6">
    <source>
        <dbReference type="SAM" id="MobiDB-lite"/>
    </source>
</evidence>
<organism evidence="9 10">
    <name type="scientific">Zingiber officinale</name>
    <name type="common">Ginger</name>
    <name type="synonym">Amomum zingiber</name>
    <dbReference type="NCBI Taxonomy" id="94328"/>
    <lineage>
        <taxon>Eukaryota</taxon>
        <taxon>Viridiplantae</taxon>
        <taxon>Streptophyta</taxon>
        <taxon>Embryophyta</taxon>
        <taxon>Tracheophyta</taxon>
        <taxon>Spermatophyta</taxon>
        <taxon>Magnoliopsida</taxon>
        <taxon>Liliopsida</taxon>
        <taxon>Zingiberales</taxon>
        <taxon>Zingiberaceae</taxon>
        <taxon>Zingiber</taxon>
    </lineage>
</organism>
<proteinExistence type="inferred from homology"/>
<evidence type="ECO:0000313" key="9">
    <source>
        <dbReference type="EMBL" id="KAG6538312.1"/>
    </source>
</evidence>
<comment type="subcellular location">
    <subcellularLocation>
        <location evidence="1">Membrane</location>
        <topology evidence="1">Peripheral membrane protein</topology>
    </subcellularLocation>
</comment>
<evidence type="ECO:0000259" key="7">
    <source>
        <dbReference type="PROSITE" id="PS50179"/>
    </source>
</evidence>
<dbReference type="InterPro" id="IPR044836">
    <property type="entry name" value="TOL_plant"/>
</dbReference>
<dbReference type="InterPro" id="IPR038425">
    <property type="entry name" value="GAT_sf"/>
</dbReference>
<evidence type="ECO:0000256" key="5">
    <source>
        <dbReference type="ARBA" id="ARBA00023136"/>
    </source>
</evidence>
<evidence type="ECO:0000313" key="10">
    <source>
        <dbReference type="Proteomes" id="UP000734854"/>
    </source>
</evidence>
<keyword evidence="3" id="KW-0813">Transport</keyword>
<accession>A0A8J5HYG5</accession>
<dbReference type="GO" id="GO:0035091">
    <property type="term" value="F:phosphatidylinositol binding"/>
    <property type="evidence" value="ECO:0007669"/>
    <property type="project" value="InterPro"/>
</dbReference>
<dbReference type="Gene3D" id="1.20.58.160">
    <property type="match status" value="1"/>
</dbReference>
<dbReference type="PROSITE" id="PS50179">
    <property type="entry name" value="VHS"/>
    <property type="match status" value="1"/>
</dbReference>
<dbReference type="InterPro" id="IPR004152">
    <property type="entry name" value="GAT_dom"/>
</dbReference>
<dbReference type="EMBL" id="JACMSC010000001">
    <property type="protein sequence ID" value="KAG6538312.1"/>
    <property type="molecule type" value="Genomic_DNA"/>
</dbReference>
<sequence>MAAALVDRATSDMLIGPDWAMNVQICDILNRDPGNLFVANFLRSWSSCNFVVLHAFLVFVFLGEKDIILSVLQLRYSSKQLVLLWQQAKEVIKGLKRRIGHKNPRVQLLALTLLETVIKNCGDIVHMYVAEKDVLRKMVKIVKRKPDPQVQEKILVLIDTWQEALGGRCPQYNAAYQELLQAGAVFPQRAGRSAPTFTPQKEPLGLYPPSGQSANFHEVPDPSAGADLPALSIAEIQNARGLMDVLSEMLNAIDSGNREGLKQEVIVDLVDQCRTYKQRVVQLINKTLDEELLGQALALNDDLERVLAKHDSIAAGIAVQVAKSISLQALVDLDDSTENKETGQRSNTSTIAGDKPPLQQLSLPAPPALNGSATSLAIIDPTIDFLSGEDYNKPKNENLTLVPISESLSNSPSNQNIRALADMFSNANTEVNSSNPPRPSDSQLALSALPAYTSAAPLQVNPQQIQQPAQLKQTNTILTNKVPTDFSSQQPAQGYYVNNQSEVLLLAPWEAQSAPSSLFPALQPQLLQHGQFAGNTSLPGPTGQHGSFPPQISQPMPSGGFMGVMHQQVMVGPQVMHQQVMAGHQFGGLPPQLAQNNQYVGMYAPMQNGQMSAIYPQQVYGSHMPTISQQALYSNQLTGYGGYSKQPASQFSASGGAAYGGYSNPHELSQMMHELSVQDNHMLVNKTNTNSVPSYLQPMNKMPKAEDKLFGDLLSMAKNKAK</sequence>
<evidence type="ECO:0000256" key="1">
    <source>
        <dbReference type="ARBA" id="ARBA00004170"/>
    </source>
</evidence>
<dbReference type="CDD" id="cd03561">
    <property type="entry name" value="VHS"/>
    <property type="match status" value="1"/>
</dbReference>
<dbReference type="SMART" id="SM00288">
    <property type="entry name" value="VHS"/>
    <property type="match status" value="1"/>
</dbReference>
<dbReference type="CDD" id="cd14231">
    <property type="entry name" value="GAT_GGA-like_plant"/>
    <property type="match status" value="1"/>
</dbReference>
<evidence type="ECO:0000256" key="3">
    <source>
        <dbReference type="ARBA" id="ARBA00022448"/>
    </source>
</evidence>
<dbReference type="InterPro" id="IPR002014">
    <property type="entry name" value="VHS_dom"/>
</dbReference>
<comment type="caution">
    <text evidence="9">The sequence shown here is derived from an EMBL/GenBank/DDBJ whole genome shotgun (WGS) entry which is preliminary data.</text>
</comment>
<dbReference type="Proteomes" id="UP000734854">
    <property type="component" value="Unassembled WGS sequence"/>
</dbReference>
<comment type="similarity">
    <text evidence="2">Belongs to the TOM1 family.</text>
</comment>
<dbReference type="PANTHER" id="PTHR45898:SF4">
    <property type="entry name" value="TARGET OF MYB PROTEIN 1"/>
    <property type="match status" value="1"/>
</dbReference>
<dbReference type="AlphaFoldDB" id="A0A8J5HYG5"/>
<dbReference type="Pfam" id="PF03127">
    <property type="entry name" value="GAT"/>
    <property type="match status" value="1"/>
</dbReference>
<dbReference type="PANTHER" id="PTHR45898">
    <property type="entry name" value="TOM1-LIKE PROTEIN"/>
    <property type="match status" value="1"/>
</dbReference>
<name>A0A8J5HYG5_ZINOF</name>